<protein>
    <submittedName>
        <fullName evidence="1">Uncharacterized protein</fullName>
    </submittedName>
</protein>
<evidence type="ECO:0000313" key="2">
    <source>
        <dbReference type="Proteomes" id="UP000288216"/>
    </source>
</evidence>
<feature type="non-terminal residue" evidence="1">
    <location>
        <position position="1"/>
    </location>
</feature>
<keyword evidence="2" id="KW-1185">Reference proteome</keyword>
<evidence type="ECO:0000313" key="1">
    <source>
        <dbReference type="EMBL" id="GCB83968.1"/>
    </source>
</evidence>
<gene>
    <name evidence="1" type="ORF">scyTo_0024520</name>
</gene>
<dbReference type="EMBL" id="BFAA01048829">
    <property type="protein sequence ID" value="GCB83968.1"/>
    <property type="molecule type" value="Genomic_DNA"/>
</dbReference>
<dbReference type="OrthoDB" id="6132998at2759"/>
<name>A0A401QEW8_SCYTO</name>
<proteinExistence type="predicted"/>
<dbReference type="Proteomes" id="UP000288216">
    <property type="component" value="Unassembled WGS sequence"/>
</dbReference>
<sequence>ARLPPSLTQSQREGRFCETLQRTEPFPQEYWYNTRLGTMSKSIESIMNDVDSSRCVGIEISNKSRSYILTEAA</sequence>
<organism evidence="1 2">
    <name type="scientific">Scyliorhinus torazame</name>
    <name type="common">Cloudy catshark</name>
    <name type="synonym">Catulus torazame</name>
    <dbReference type="NCBI Taxonomy" id="75743"/>
    <lineage>
        <taxon>Eukaryota</taxon>
        <taxon>Metazoa</taxon>
        <taxon>Chordata</taxon>
        <taxon>Craniata</taxon>
        <taxon>Vertebrata</taxon>
        <taxon>Chondrichthyes</taxon>
        <taxon>Elasmobranchii</taxon>
        <taxon>Galeomorphii</taxon>
        <taxon>Galeoidea</taxon>
        <taxon>Carcharhiniformes</taxon>
        <taxon>Scyliorhinidae</taxon>
        <taxon>Scyliorhinus</taxon>
    </lineage>
</organism>
<comment type="caution">
    <text evidence="1">The sequence shown here is derived from an EMBL/GenBank/DDBJ whole genome shotgun (WGS) entry which is preliminary data.</text>
</comment>
<dbReference type="AlphaFoldDB" id="A0A401QEW8"/>
<reference evidence="1 2" key="1">
    <citation type="journal article" date="2018" name="Nat. Ecol. Evol.">
        <title>Shark genomes provide insights into elasmobranch evolution and the origin of vertebrates.</title>
        <authorList>
            <person name="Hara Y"/>
            <person name="Yamaguchi K"/>
            <person name="Onimaru K"/>
            <person name="Kadota M"/>
            <person name="Koyanagi M"/>
            <person name="Keeley SD"/>
            <person name="Tatsumi K"/>
            <person name="Tanaka K"/>
            <person name="Motone F"/>
            <person name="Kageyama Y"/>
            <person name="Nozu R"/>
            <person name="Adachi N"/>
            <person name="Nishimura O"/>
            <person name="Nakagawa R"/>
            <person name="Tanegashima C"/>
            <person name="Kiyatake I"/>
            <person name="Matsumoto R"/>
            <person name="Murakumo K"/>
            <person name="Nishida K"/>
            <person name="Terakita A"/>
            <person name="Kuratani S"/>
            <person name="Sato K"/>
            <person name="Hyodo S Kuraku.S."/>
        </authorList>
    </citation>
    <scope>NUCLEOTIDE SEQUENCE [LARGE SCALE GENOMIC DNA]</scope>
</reference>
<accession>A0A401QEW8</accession>